<dbReference type="Pfam" id="PF24595">
    <property type="entry name" value="DUF7619"/>
    <property type="match status" value="1"/>
</dbReference>
<organism evidence="7 8">
    <name type="scientific">Flavobacterium ponti</name>
    <dbReference type="NCBI Taxonomy" id="665133"/>
    <lineage>
        <taxon>Bacteria</taxon>
        <taxon>Pseudomonadati</taxon>
        <taxon>Bacteroidota</taxon>
        <taxon>Flavobacteriia</taxon>
        <taxon>Flavobacteriales</taxon>
        <taxon>Flavobacteriaceae</taxon>
        <taxon>Flavobacterium</taxon>
    </lineage>
</organism>
<dbReference type="InterPro" id="IPR047589">
    <property type="entry name" value="DUF11_rpt"/>
</dbReference>
<protein>
    <submittedName>
        <fullName evidence="7">T9SS type A sorting domain-containing protein</fullName>
    </submittedName>
</protein>
<sequence length="857" mass="95311">MKKLYFLLVLAFSFTTQAQIVNIPDANFKAKLLSAGPSNYFASSETPLYDAINGDWYVSNYNTIDINNDGEIQVSEALAIKWLRLDNSSISNMAGIEAFLNLQYLSCANNQITNFNPSLLTNLQYLNYYNNQVPILNFSGLTNLEFLNCGANQLINLNISALTNLKSLSCAYNMLTNLNVTANSNLDYIDVSNNQLTNINVTANTNLVYLNVSNNQLTNLNVTANTNLSSLDINNNQLTNLNSNQNTVLKTLICDENLITNLNLLQNVELKNLSCSNNFLTSLNINQNILLEYLSCSNNQLSSLDLNQNTLLRQLSCSNNQISILDLNNTRVSNLYCDNNNLNSLFLKNDYYFDIIYGPVGGITLSFSMNNNLKYICADDFEIFAIQQKINQYGYINCHVNTYCTFVPGGIFYEIDGNTKYDYNSNGCDISDINYPYLNFSITDGTNIGNIIPDISGNYAIPVQAGSHTITPVIENPTYFNISPTSFVANFPTQTSPLNQDFCVTANGVHHDVEVTIIPTNQARPGFDANYTIIYKNKGNQIENGAVTLDFNDAVLYLVSANPTTNNQQSTTLTWNYTNLLPLEIRTIDVVFNVNSPTETPAVNIGDFLNYSSSITPLTTDEFVFDNTSTLNQTVVGSYDPNDKTCVEGTTVGPDMIGQYVHYVIRFENTGTYPAENIVVKDMIDLTKFDVNTLIPLHSSHDFVTRINGNKVEFIFEGINLPFDNANNDGYVAFKIKTKSNLVVGDTFSNDANIYFDYNFPITTNTFTTTIAALKVTDFDFGTHFTLYPNPVKDVLSFQSKGNVTINSIEIYNTLGQIVLAVPNAISTVDVSNLQSGNYFVKVNTNFGVSNTKFIKE</sequence>
<evidence type="ECO:0000259" key="5">
    <source>
        <dbReference type="Pfam" id="PF18962"/>
    </source>
</evidence>
<gene>
    <name evidence="7" type="ORF">ACFO3U_04440</name>
</gene>
<feature type="domain" description="Secretion system C-terminal sorting" evidence="5">
    <location>
        <begin position="787"/>
        <end position="855"/>
    </location>
</feature>
<feature type="domain" description="DUF7619" evidence="6">
    <location>
        <begin position="640"/>
        <end position="770"/>
    </location>
</feature>
<feature type="chain" id="PRO_5047225171" evidence="4">
    <location>
        <begin position="19"/>
        <end position="857"/>
    </location>
</feature>
<proteinExistence type="predicted"/>
<keyword evidence="1" id="KW-0433">Leucine-rich repeat</keyword>
<dbReference type="NCBIfam" id="TIGR04183">
    <property type="entry name" value="Por_Secre_tail"/>
    <property type="match status" value="1"/>
</dbReference>
<reference evidence="8" key="1">
    <citation type="journal article" date="2019" name="Int. J. Syst. Evol. Microbiol.">
        <title>The Global Catalogue of Microorganisms (GCM) 10K type strain sequencing project: providing services to taxonomists for standard genome sequencing and annotation.</title>
        <authorList>
            <consortium name="The Broad Institute Genomics Platform"/>
            <consortium name="The Broad Institute Genome Sequencing Center for Infectious Disease"/>
            <person name="Wu L."/>
            <person name="Ma J."/>
        </authorList>
    </citation>
    <scope>NUCLEOTIDE SEQUENCE [LARGE SCALE GENOMIC DNA]</scope>
    <source>
        <strain evidence="8">CCUG 50349</strain>
    </source>
</reference>
<keyword evidence="8" id="KW-1185">Reference proteome</keyword>
<name>A0ABV9P0W4_9FLAO</name>
<evidence type="ECO:0000313" key="7">
    <source>
        <dbReference type="EMBL" id="MFC4739233.1"/>
    </source>
</evidence>
<feature type="signal peptide" evidence="4">
    <location>
        <begin position="1"/>
        <end position="18"/>
    </location>
</feature>
<accession>A0ABV9P0W4</accession>
<evidence type="ECO:0000259" key="6">
    <source>
        <dbReference type="Pfam" id="PF24595"/>
    </source>
</evidence>
<dbReference type="EMBL" id="JBHSGW010000002">
    <property type="protein sequence ID" value="MFC4739233.1"/>
    <property type="molecule type" value="Genomic_DNA"/>
</dbReference>
<dbReference type="Gene3D" id="3.80.10.10">
    <property type="entry name" value="Ribonuclease Inhibitor"/>
    <property type="match status" value="2"/>
</dbReference>
<dbReference type="Pfam" id="PF18962">
    <property type="entry name" value="Por_Secre_tail"/>
    <property type="match status" value="1"/>
</dbReference>
<comment type="caution">
    <text evidence="7">The sequence shown here is derived from an EMBL/GenBank/DDBJ whole genome shotgun (WGS) entry which is preliminary data.</text>
</comment>
<dbReference type="InterPro" id="IPR001611">
    <property type="entry name" value="Leu-rich_rpt"/>
</dbReference>
<evidence type="ECO:0000313" key="8">
    <source>
        <dbReference type="Proteomes" id="UP001595885"/>
    </source>
</evidence>
<dbReference type="SUPFAM" id="SSF52058">
    <property type="entry name" value="L domain-like"/>
    <property type="match status" value="2"/>
</dbReference>
<evidence type="ECO:0000256" key="1">
    <source>
        <dbReference type="ARBA" id="ARBA00022614"/>
    </source>
</evidence>
<keyword evidence="2 4" id="KW-0732">Signal</keyword>
<evidence type="ECO:0000256" key="2">
    <source>
        <dbReference type="ARBA" id="ARBA00022729"/>
    </source>
</evidence>
<evidence type="ECO:0000256" key="4">
    <source>
        <dbReference type="SAM" id="SignalP"/>
    </source>
</evidence>
<dbReference type="InterPro" id="IPR052574">
    <property type="entry name" value="CDIRP"/>
</dbReference>
<dbReference type="PANTHER" id="PTHR47566">
    <property type="match status" value="1"/>
</dbReference>
<dbReference type="NCBIfam" id="TIGR01451">
    <property type="entry name" value="B_ant_repeat"/>
    <property type="match status" value="1"/>
</dbReference>
<dbReference type="RefSeq" id="WP_379738525.1">
    <property type="nucleotide sequence ID" value="NZ_JBHSGW010000002.1"/>
</dbReference>
<keyword evidence="3" id="KW-0677">Repeat</keyword>
<dbReference type="InterPro" id="IPR026444">
    <property type="entry name" value="Secre_tail"/>
</dbReference>
<dbReference type="PANTHER" id="PTHR47566:SF1">
    <property type="entry name" value="PROTEIN NUD1"/>
    <property type="match status" value="1"/>
</dbReference>
<evidence type="ECO:0000256" key="3">
    <source>
        <dbReference type="ARBA" id="ARBA00022737"/>
    </source>
</evidence>
<dbReference type="InterPro" id="IPR032675">
    <property type="entry name" value="LRR_dom_sf"/>
</dbReference>
<dbReference type="PROSITE" id="PS51450">
    <property type="entry name" value="LRR"/>
    <property type="match status" value="1"/>
</dbReference>
<dbReference type="InterPro" id="IPR055353">
    <property type="entry name" value="DUF7619"/>
</dbReference>
<dbReference type="Proteomes" id="UP001595885">
    <property type="component" value="Unassembled WGS sequence"/>
</dbReference>